<evidence type="ECO:0000256" key="1">
    <source>
        <dbReference type="ARBA" id="ARBA00004127"/>
    </source>
</evidence>
<feature type="transmembrane region" description="Helical" evidence="11">
    <location>
        <begin position="172"/>
        <end position="189"/>
    </location>
</feature>
<keyword evidence="3" id="KW-0813">Transport</keyword>
<dbReference type="GO" id="GO:0015651">
    <property type="term" value="F:quaternary ammonium group transmembrane transporter activity"/>
    <property type="evidence" value="ECO:0007669"/>
    <property type="project" value="UniProtKB-ARBA"/>
</dbReference>
<dbReference type="Pfam" id="PF00083">
    <property type="entry name" value="Sugar_tr"/>
    <property type="match status" value="1"/>
</dbReference>
<evidence type="ECO:0000256" key="10">
    <source>
        <dbReference type="ARBA" id="ARBA00023180"/>
    </source>
</evidence>
<feature type="transmembrane region" description="Helical" evidence="11">
    <location>
        <begin position="258"/>
        <end position="277"/>
    </location>
</feature>
<dbReference type="KEGG" id="char:105909544"/>
<dbReference type="Gene3D" id="1.20.1250.20">
    <property type="entry name" value="MFS general substrate transporter like domains"/>
    <property type="match status" value="1"/>
</dbReference>
<keyword evidence="5" id="KW-0547">Nucleotide-binding</keyword>
<comment type="subcellular location">
    <subcellularLocation>
        <location evidence="1">Endomembrane system</location>
        <topology evidence="1">Multi-pass membrane protein</topology>
    </subcellularLocation>
</comment>
<evidence type="ECO:0000313" key="13">
    <source>
        <dbReference type="Proteomes" id="UP000515152"/>
    </source>
</evidence>
<dbReference type="PROSITE" id="PS50850">
    <property type="entry name" value="MFS"/>
    <property type="match status" value="1"/>
</dbReference>
<evidence type="ECO:0000256" key="9">
    <source>
        <dbReference type="ARBA" id="ARBA00023136"/>
    </source>
</evidence>
<dbReference type="GeneID" id="105909544"/>
<gene>
    <name evidence="14" type="primary">LOC105909544</name>
</gene>
<evidence type="ECO:0000256" key="5">
    <source>
        <dbReference type="ARBA" id="ARBA00022741"/>
    </source>
</evidence>
<evidence type="ECO:0000256" key="6">
    <source>
        <dbReference type="ARBA" id="ARBA00022840"/>
    </source>
</evidence>
<keyword evidence="10" id="KW-0325">Glycoprotein</keyword>
<feature type="transmembrane region" description="Helical" evidence="11">
    <location>
        <begin position="338"/>
        <end position="361"/>
    </location>
</feature>
<protein>
    <submittedName>
        <fullName evidence="14">Solute carrier family 22 member 5-like</fullName>
    </submittedName>
</protein>
<dbReference type="GO" id="GO:0012505">
    <property type="term" value="C:endomembrane system"/>
    <property type="evidence" value="ECO:0007669"/>
    <property type="project" value="UniProtKB-SubCell"/>
</dbReference>
<keyword evidence="8" id="KW-0406">Ion transport</keyword>
<dbReference type="InterPro" id="IPR005829">
    <property type="entry name" value="Sugar_transporter_CS"/>
</dbReference>
<evidence type="ECO:0000256" key="7">
    <source>
        <dbReference type="ARBA" id="ARBA00022989"/>
    </source>
</evidence>
<dbReference type="GO" id="GO:0005524">
    <property type="term" value="F:ATP binding"/>
    <property type="evidence" value="ECO:0007669"/>
    <property type="project" value="UniProtKB-KW"/>
</dbReference>
<dbReference type="InterPro" id="IPR020846">
    <property type="entry name" value="MFS_dom"/>
</dbReference>
<keyword evidence="6" id="KW-0067">ATP-binding</keyword>
<feature type="transmembrane region" description="Helical" evidence="11">
    <location>
        <begin position="461"/>
        <end position="483"/>
    </location>
</feature>
<feature type="transmembrane region" description="Helical" evidence="11">
    <location>
        <begin position="20"/>
        <end position="41"/>
    </location>
</feature>
<feature type="transmembrane region" description="Helical" evidence="11">
    <location>
        <begin position="427"/>
        <end position="449"/>
    </location>
</feature>
<dbReference type="SUPFAM" id="SSF103473">
    <property type="entry name" value="MFS general substrate transporter"/>
    <property type="match status" value="1"/>
</dbReference>
<feature type="transmembrane region" description="Helical" evidence="11">
    <location>
        <begin position="489"/>
        <end position="509"/>
    </location>
</feature>
<dbReference type="AlphaFoldDB" id="A0A6P3WBA1"/>
<dbReference type="InterPro" id="IPR036259">
    <property type="entry name" value="MFS_trans_sf"/>
</dbReference>
<dbReference type="GO" id="GO:0016020">
    <property type="term" value="C:membrane"/>
    <property type="evidence" value="ECO:0007669"/>
    <property type="project" value="InterPro"/>
</dbReference>
<keyword evidence="4 11" id="KW-0812">Transmembrane</keyword>
<feature type="transmembrane region" description="Helical" evidence="11">
    <location>
        <begin position="401"/>
        <end position="421"/>
    </location>
</feature>
<evidence type="ECO:0000256" key="11">
    <source>
        <dbReference type="SAM" id="Phobius"/>
    </source>
</evidence>
<comment type="similarity">
    <text evidence="2">Belongs to the major facilitator (TC 2.A.1) superfamily. Organic cation transporter (TC 2.A.1.19) family.</text>
</comment>
<keyword evidence="7 11" id="KW-1133">Transmembrane helix</keyword>
<dbReference type="FunFam" id="1.20.1250.20:FF:000070">
    <property type="entry name" value="Solute carrier family 22 member 5"/>
    <property type="match status" value="1"/>
</dbReference>
<dbReference type="PANTHER" id="PTHR24064">
    <property type="entry name" value="SOLUTE CARRIER FAMILY 22 MEMBER"/>
    <property type="match status" value="1"/>
</dbReference>
<accession>A0A6P3WBA1</accession>
<keyword evidence="9 11" id="KW-0472">Membrane</keyword>
<proteinExistence type="inferred from homology"/>
<evidence type="ECO:0000256" key="3">
    <source>
        <dbReference type="ARBA" id="ARBA00022448"/>
    </source>
</evidence>
<feature type="transmembrane region" description="Helical" evidence="11">
    <location>
        <begin position="228"/>
        <end position="246"/>
    </location>
</feature>
<feature type="transmembrane region" description="Helical" evidence="11">
    <location>
        <begin position="195"/>
        <end position="216"/>
    </location>
</feature>
<dbReference type="InterPro" id="IPR005828">
    <property type="entry name" value="MFS_sugar_transport-like"/>
</dbReference>
<name>A0A6P3WBA1_CLUHA</name>
<dbReference type="RefSeq" id="XP_012693635.2">
    <property type="nucleotide sequence ID" value="XM_012838181.3"/>
</dbReference>
<feature type="domain" description="Major facilitator superfamily (MFS) profile" evidence="12">
    <location>
        <begin position="88"/>
        <end position="514"/>
    </location>
</feature>
<evidence type="ECO:0000313" key="14">
    <source>
        <dbReference type="RefSeq" id="XP_012693635.2"/>
    </source>
</evidence>
<sequence>MRDLDEITSFLGTWGPFQRLVFFSLAFSILPNGFIGIYIVFVADTPPHECLVPEESNISESWRNVSVPLELQDGALKRSSCSRYRLDLLRNFSRLNYAPDVDVNVSQIQQEGCLDGWKYSKEIYQSTIVTEWDLVCKDEYKVPLTTSIHYMGALVGTFLSGQMSDRFGRRPMLFITMALQTVTTFAQIFSPNWEVFAATFFCVGFGSISNYLIAYIMGCETLGPRERVVFSSLGVFMGSALGYMAMPPVAYLLREWRWLVATMAASGVLYIPLWWLIPESPRWLLSQGRVEEAEAILRDAARMNKVPVPEVIFTPAEIENVLAKKATKYPILDVLRSFNLCSMAGLCALLWMIITLAYFSLVLNTANLVGSPYLNTFLSAVVEVPAYIIAMLLLKFCSRHLCQSSTLLLGGAVILTINFVPTDLSSLAIFLEMMGKFGITAAFCVVYAVTSELFPTVVRNTAMGICSMAARIATILSPFTVYLGKFYNFLPYIIMGSLAVCGGLLCFLLPETYGRVLPDTMSEMQTMKGLKKCKASDQNDGHLQNAQKEARL</sequence>
<evidence type="ECO:0000256" key="8">
    <source>
        <dbReference type="ARBA" id="ARBA00023065"/>
    </source>
</evidence>
<evidence type="ECO:0000256" key="2">
    <source>
        <dbReference type="ARBA" id="ARBA00009203"/>
    </source>
</evidence>
<evidence type="ECO:0000256" key="4">
    <source>
        <dbReference type="ARBA" id="ARBA00022692"/>
    </source>
</evidence>
<dbReference type="GO" id="GO:0006811">
    <property type="term" value="P:monoatomic ion transport"/>
    <property type="evidence" value="ECO:0007669"/>
    <property type="project" value="UniProtKB-KW"/>
</dbReference>
<dbReference type="PROSITE" id="PS00216">
    <property type="entry name" value="SUGAR_TRANSPORT_1"/>
    <property type="match status" value="1"/>
</dbReference>
<feature type="transmembrane region" description="Helical" evidence="11">
    <location>
        <begin position="373"/>
        <end position="394"/>
    </location>
</feature>
<keyword evidence="13" id="KW-1185">Reference proteome</keyword>
<evidence type="ECO:0000259" key="12">
    <source>
        <dbReference type="PROSITE" id="PS50850"/>
    </source>
</evidence>
<reference evidence="14" key="1">
    <citation type="submission" date="2025-08" db="UniProtKB">
        <authorList>
            <consortium name="RefSeq"/>
        </authorList>
    </citation>
    <scope>IDENTIFICATION</scope>
</reference>
<organism evidence="13 14">
    <name type="scientific">Clupea harengus</name>
    <name type="common">Atlantic herring</name>
    <dbReference type="NCBI Taxonomy" id="7950"/>
    <lineage>
        <taxon>Eukaryota</taxon>
        <taxon>Metazoa</taxon>
        <taxon>Chordata</taxon>
        <taxon>Craniata</taxon>
        <taxon>Vertebrata</taxon>
        <taxon>Euteleostomi</taxon>
        <taxon>Actinopterygii</taxon>
        <taxon>Neopterygii</taxon>
        <taxon>Teleostei</taxon>
        <taxon>Clupei</taxon>
        <taxon>Clupeiformes</taxon>
        <taxon>Clupeoidei</taxon>
        <taxon>Clupeidae</taxon>
        <taxon>Clupea</taxon>
    </lineage>
</organism>
<dbReference type="Proteomes" id="UP000515152">
    <property type="component" value="Chromosome 16"/>
</dbReference>
<dbReference type="OrthoDB" id="3936150at2759"/>